<dbReference type="KEGG" id="tle:Tlet_0407"/>
<evidence type="ECO:0000259" key="2">
    <source>
        <dbReference type="Pfam" id="PF20732"/>
    </source>
</evidence>
<reference evidence="3 4" key="2">
    <citation type="journal article" date="2009" name="Proc. Natl. Acad. Sci. U.S.A.">
        <title>On the chimeric nature, thermophilic origin, and phylogenetic placement of the Thermotogales.</title>
        <authorList>
            <person name="Zhaxybayeva O."/>
            <person name="Swithers K.S."/>
            <person name="Lapierre P."/>
            <person name="Fournier G.P."/>
            <person name="Bickhart D.M."/>
            <person name="DeBoy R.T."/>
            <person name="Nelson K.E."/>
            <person name="Nesbo C.L."/>
            <person name="Doolittle W.F."/>
            <person name="Gogarten J.P."/>
            <person name="Noll K.M."/>
        </authorList>
    </citation>
    <scope>NUCLEOTIDE SEQUENCE [LARGE SCALE GENOMIC DNA]</scope>
    <source>
        <strain evidence="4">ATCC BAA-301 / DSM 14385 / NBRC 107922 / TMO</strain>
    </source>
</reference>
<dbReference type="Gene3D" id="3.90.1150.140">
    <property type="match status" value="1"/>
</dbReference>
<dbReference type="STRING" id="416591.Tlet_0407"/>
<evidence type="ECO:0000313" key="3">
    <source>
        <dbReference type="EMBL" id="ABV32974.1"/>
    </source>
</evidence>
<dbReference type="PANTHER" id="PTHR42915:SF1">
    <property type="entry name" value="PEPTIDOGLYCAN BETA-N-ACETYLMURAMIDASE NAMZ"/>
    <property type="match status" value="1"/>
</dbReference>
<evidence type="ECO:0000313" key="4">
    <source>
        <dbReference type="Proteomes" id="UP000002016"/>
    </source>
</evidence>
<dbReference type="AlphaFoldDB" id="A8F490"/>
<dbReference type="Gene3D" id="3.40.50.12170">
    <property type="entry name" value="Uncharacterised protein PF07075, DUF1343"/>
    <property type="match status" value="1"/>
</dbReference>
<reference evidence="3 4" key="1">
    <citation type="submission" date="2007-08" db="EMBL/GenBank/DDBJ databases">
        <title>Complete sequence of Thermotoga lettingae TMO.</title>
        <authorList>
            <consortium name="US DOE Joint Genome Institute"/>
            <person name="Copeland A."/>
            <person name="Lucas S."/>
            <person name="Lapidus A."/>
            <person name="Barry K."/>
            <person name="Glavina del Rio T."/>
            <person name="Dalin E."/>
            <person name="Tice H."/>
            <person name="Pitluck S."/>
            <person name="Foster B."/>
            <person name="Bruce D."/>
            <person name="Schmutz J."/>
            <person name="Larimer F."/>
            <person name="Land M."/>
            <person name="Hauser L."/>
            <person name="Kyrpides N."/>
            <person name="Mikhailova N."/>
            <person name="Nelson K."/>
            <person name="Gogarten J.P."/>
            <person name="Noll K."/>
            <person name="Richardson P."/>
        </authorList>
    </citation>
    <scope>NUCLEOTIDE SEQUENCE [LARGE SCALE GENOMIC DNA]</scope>
    <source>
        <strain evidence="4">ATCC BAA-301 / DSM 14385 / NBRC 107922 / TMO</strain>
    </source>
</reference>
<dbReference type="PIRSF" id="PIRSF016719">
    <property type="entry name" value="UCP016719"/>
    <property type="match status" value="1"/>
</dbReference>
<dbReference type="PANTHER" id="PTHR42915">
    <property type="entry name" value="HYPOTHETICAL 460 KDA PROTEIN IN FEUA-SIGW INTERGENIC REGION [PRECURSOR]"/>
    <property type="match status" value="1"/>
</dbReference>
<dbReference type="eggNOG" id="COG3876">
    <property type="taxonomic scope" value="Bacteria"/>
</dbReference>
<dbReference type="Pfam" id="PF20732">
    <property type="entry name" value="NamZ_C"/>
    <property type="match status" value="1"/>
</dbReference>
<dbReference type="InterPro" id="IPR008302">
    <property type="entry name" value="NamZ"/>
</dbReference>
<dbReference type="EMBL" id="CP000812">
    <property type="protein sequence ID" value="ABV32974.1"/>
    <property type="molecule type" value="Genomic_DNA"/>
</dbReference>
<name>A8F490_PSELT</name>
<dbReference type="InterPro" id="IPR048503">
    <property type="entry name" value="NamZ_C"/>
</dbReference>
<gene>
    <name evidence="3" type="ordered locus">Tlet_0407</name>
</gene>
<dbReference type="OrthoDB" id="9801061at2"/>
<evidence type="ECO:0000259" key="1">
    <source>
        <dbReference type="Pfam" id="PF07075"/>
    </source>
</evidence>
<dbReference type="HOGENOM" id="CLU_033227_1_0_0"/>
<feature type="domain" description="Peptidoglycan beta-N-acetylmuramidase NamZ N-terminal" evidence="1">
    <location>
        <begin position="21"/>
        <end position="220"/>
    </location>
</feature>
<dbReference type="Proteomes" id="UP000002016">
    <property type="component" value="Chromosome"/>
</dbReference>
<protein>
    <submittedName>
        <fullName evidence="3">Uncharacterized conserved protein UCP016719</fullName>
    </submittedName>
</protein>
<feature type="domain" description="Peptidoglycan beta-N-acetylmuramidase NamZ C-terminal" evidence="2">
    <location>
        <begin position="224"/>
        <end position="383"/>
    </location>
</feature>
<dbReference type="GO" id="GO:0033922">
    <property type="term" value="F:peptidoglycan beta-N-acetylmuramidase activity"/>
    <property type="evidence" value="ECO:0007669"/>
    <property type="project" value="InterPro"/>
</dbReference>
<dbReference type="InterPro" id="IPR048502">
    <property type="entry name" value="NamZ_N"/>
</dbReference>
<proteinExistence type="predicted"/>
<organism evidence="3 4">
    <name type="scientific">Pseudothermotoga lettingae (strain ATCC BAA-301 / DSM 14385 / NBRC 107922 / TMO)</name>
    <name type="common">Thermotoga lettingae</name>
    <dbReference type="NCBI Taxonomy" id="416591"/>
    <lineage>
        <taxon>Bacteria</taxon>
        <taxon>Thermotogati</taxon>
        <taxon>Thermotogota</taxon>
        <taxon>Thermotogae</taxon>
        <taxon>Thermotogales</taxon>
        <taxon>Thermotogaceae</taxon>
        <taxon>Pseudothermotoga</taxon>
    </lineage>
</organism>
<accession>A8F490</accession>
<dbReference type="Pfam" id="PF07075">
    <property type="entry name" value="NamZ_N"/>
    <property type="match status" value="1"/>
</dbReference>
<keyword evidence="4" id="KW-1185">Reference proteome</keyword>
<dbReference type="RefSeq" id="WP_012002455.1">
    <property type="nucleotide sequence ID" value="NC_009828.1"/>
</dbReference>
<sequence length="383" mass="44067">MELGIDVFVKKYLSKFRGLQIGLVTNATGVNSDLRRNIDLFLENGLKVVKLFGPEHGVFGTAPDGEKLSDFIDPKYGIPVYSLYGEKLRPTEDMLKGIDVLVYDIQDVGLRFYTYIYTMIYCMEECAKYGVRFVVLDRPDPLSCKIEGPVVKKEFESFVGGYGLALRYGMTPGELAKYVNAAFRIGADLCVIEMEDYEPSLFYDEAGLLWNTPSPNLPSLEHTILYEGFCLLEGVNVSVGRGTVHPFKYIGAPWIDSERFYREIKKLSPAGVVFRERVFLPAAFKLQNKPCYGLEFFVTDRREIKPLHLAVDVISTLRRIHPYDFRWDSYFHGDNERYHFDLLIGDDFYRKAIEDGALSKDFEQIWESESEQFENIIGKFRIY</sequence>